<sequence>MLTWLEGFPGDTWQQRWEASPVASDSHKWEQVVRSWAEQVGRSPALSSLSAGLLALIAADVVRPELAWLNARPTKFLRPAIAAARDPEGFARLEASIPTAGIGRRDGAALKGIAQIVAAYGGAVEDIVVGDVLALWQASTRHTGASVLVAYRWLRDLGQFPSDAPVTLRSIETRSGQVSPAALVDRFQLQCKPVRDLIVEYLI</sequence>
<reference evidence="1 2" key="1">
    <citation type="submission" date="2022-10" db="EMBL/GenBank/DDBJ databases">
        <title>The complete genomes of actinobacterial strains from the NBC collection.</title>
        <authorList>
            <person name="Joergensen T.S."/>
            <person name="Alvarez Arevalo M."/>
            <person name="Sterndorff E.B."/>
            <person name="Faurdal D."/>
            <person name="Vuksanovic O."/>
            <person name="Mourched A.-S."/>
            <person name="Charusanti P."/>
            <person name="Shaw S."/>
            <person name="Blin K."/>
            <person name="Weber T."/>
        </authorList>
    </citation>
    <scope>NUCLEOTIDE SEQUENCE [LARGE SCALE GENOMIC DNA]</scope>
    <source>
        <strain evidence="1 2">NBC_01247</strain>
    </source>
</reference>
<name>A0ABZ1W0N7_9ACTN</name>
<proteinExistence type="predicted"/>
<keyword evidence="2" id="KW-1185">Reference proteome</keyword>
<organism evidence="1 2">
    <name type="scientific">Kitasatospora herbaricolor</name>
    <dbReference type="NCBI Taxonomy" id="68217"/>
    <lineage>
        <taxon>Bacteria</taxon>
        <taxon>Bacillati</taxon>
        <taxon>Actinomycetota</taxon>
        <taxon>Actinomycetes</taxon>
        <taxon>Kitasatosporales</taxon>
        <taxon>Streptomycetaceae</taxon>
        <taxon>Kitasatospora</taxon>
    </lineage>
</organism>
<dbReference type="RefSeq" id="WP_329492957.1">
    <property type="nucleotide sequence ID" value="NZ_CP108460.1"/>
</dbReference>
<evidence type="ECO:0000313" key="1">
    <source>
        <dbReference type="EMBL" id="WUS54344.1"/>
    </source>
</evidence>
<protein>
    <submittedName>
        <fullName evidence="1">Uncharacterized protein</fullName>
    </submittedName>
</protein>
<dbReference type="Proteomes" id="UP001432014">
    <property type="component" value="Chromosome"/>
</dbReference>
<dbReference type="EMBL" id="CP108482">
    <property type="protein sequence ID" value="WUS54344.1"/>
    <property type="molecule type" value="Genomic_DNA"/>
</dbReference>
<evidence type="ECO:0000313" key="2">
    <source>
        <dbReference type="Proteomes" id="UP001432014"/>
    </source>
</evidence>
<accession>A0ABZ1W0N7</accession>
<gene>
    <name evidence="1" type="ORF">OG469_01780</name>
</gene>